<evidence type="ECO:0000256" key="5">
    <source>
        <dbReference type="ARBA" id="ARBA00022737"/>
    </source>
</evidence>
<dbReference type="GO" id="GO:0032936">
    <property type="term" value="C:SREBP-SCAP complex"/>
    <property type="evidence" value="ECO:0007669"/>
    <property type="project" value="TreeGrafter"/>
</dbReference>
<gene>
    <name evidence="14" type="ORF">EW145_g2073</name>
</gene>
<keyword evidence="6" id="KW-0256">Endoplasmic reticulum</keyword>
<feature type="region of interest" description="Disordered" evidence="11">
    <location>
        <begin position="999"/>
        <end position="1054"/>
    </location>
</feature>
<dbReference type="Proteomes" id="UP000308199">
    <property type="component" value="Unassembled WGS sequence"/>
</dbReference>
<feature type="transmembrane region" description="Helical" evidence="12">
    <location>
        <begin position="346"/>
        <end position="364"/>
    </location>
</feature>
<protein>
    <recommendedName>
        <fullName evidence="13">SSD domain-containing protein</fullName>
    </recommendedName>
</protein>
<dbReference type="PANTHER" id="PTHR46378">
    <property type="entry name" value="STEROL REGULATORY ELEMENT-BINDING PROTEIN CLEAVAGE-ACTIVATING PROTEIN"/>
    <property type="match status" value="1"/>
</dbReference>
<comment type="subcellular location">
    <subcellularLocation>
        <location evidence="1">Endoplasmic reticulum membrane</location>
    </subcellularLocation>
    <subcellularLocation>
        <location evidence="2">Golgi apparatus membrane</location>
        <topology evidence="2">Multi-pass membrane protein</topology>
    </subcellularLocation>
</comment>
<proteinExistence type="predicted"/>
<dbReference type="SUPFAM" id="SSF50978">
    <property type="entry name" value="WD40 repeat-like"/>
    <property type="match status" value="1"/>
</dbReference>
<keyword evidence="7 12" id="KW-1133">Transmembrane helix</keyword>
<organism evidence="14 15">
    <name type="scientific">Phellinidium pouzarii</name>
    <dbReference type="NCBI Taxonomy" id="167371"/>
    <lineage>
        <taxon>Eukaryota</taxon>
        <taxon>Fungi</taxon>
        <taxon>Dikarya</taxon>
        <taxon>Basidiomycota</taxon>
        <taxon>Agaricomycotina</taxon>
        <taxon>Agaricomycetes</taxon>
        <taxon>Hymenochaetales</taxon>
        <taxon>Hymenochaetaceae</taxon>
        <taxon>Phellinidium</taxon>
    </lineage>
</organism>
<keyword evidence="3" id="KW-0853">WD repeat</keyword>
<keyword evidence="8" id="KW-0333">Golgi apparatus</keyword>
<dbReference type="Pfam" id="PF12349">
    <property type="entry name" value="Sterol-sensing"/>
    <property type="match status" value="1"/>
</dbReference>
<comment type="caution">
    <text evidence="14">The sequence shown here is derived from an EMBL/GenBank/DDBJ whole genome shotgun (WGS) entry which is preliminary data.</text>
</comment>
<dbReference type="InterPro" id="IPR053958">
    <property type="entry name" value="HMGCR/SNAP/NPC1-like_SSD"/>
</dbReference>
<dbReference type="GO" id="GO:0005789">
    <property type="term" value="C:endoplasmic reticulum membrane"/>
    <property type="evidence" value="ECO:0007669"/>
    <property type="project" value="UniProtKB-SubCell"/>
</dbReference>
<evidence type="ECO:0000313" key="14">
    <source>
        <dbReference type="EMBL" id="THH09370.1"/>
    </source>
</evidence>
<feature type="region of interest" description="Disordered" evidence="11">
    <location>
        <begin position="1108"/>
        <end position="1131"/>
    </location>
</feature>
<keyword evidence="5" id="KW-0677">Repeat</keyword>
<dbReference type="InterPro" id="IPR000731">
    <property type="entry name" value="SSD"/>
</dbReference>
<evidence type="ECO:0000313" key="15">
    <source>
        <dbReference type="Proteomes" id="UP000308199"/>
    </source>
</evidence>
<feature type="domain" description="SSD" evidence="13">
    <location>
        <begin position="286"/>
        <end position="405"/>
    </location>
</feature>
<dbReference type="EMBL" id="SGPK01000066">
    <property type="protein sequence ID" value="THH09370.1"/>
    <property type="molecule type" value="Genomic_DNA"/>
</dbReference>
<feature type="compositionally biased region" description="Basic and acidic residues" evidence="11">
    <location>
        <begin position="1119"/>
        <end position="1131"/>
    </location>
</feature>
<evidence type="ECO:0000256" key="7">
    <source>
        <dbReference type="ARBA" id="ARBA00022989"/>
    </source>
</evidence>
<dbReference type="GO" id="GO:0000139">
    <property type="term" value="C:Golgi membrane"/>
    <property type="evidence" value="ECO:0007669"/>
    <property type="project" value="UniProtKB-SubCell"/>
</dbReference>
<keyword evidence="9 12" id="KW-0472">Membrane</keyword>
<evidence type="ECO:0000256" key="8">
    <source>
        <dbReference type="ARBA" id="ARBA00023034"/>
    </source>
</evidence>
<dbReference type="PANTHER" id="PTHR46378:SF1">
    <property type="entry name" value="STEROL REGULATORY ELEMENT-BINDING PROTEIN CLEAVAGE-ACTIVATING PROTEIN"/>
    <property type="match status" value="1"/>
</dbReference>
<evidence type="ECO:0000256" key="9">
    <source>
        <dbReference type="ARBA" id="ARBA00023136"/>
    </source>
</evidence>
<feature type="region of interest" description="Disordered" evidence="11">
    <location>
        <begin position="1164"/>
        <end position="1185"/>
    </location>
</feature>
<accession>A0A4S4LHR0</accession>
<evidence type="ECO:0000256" key="2">
    <source>
        <dbReference type="ARBA" id="ARBA00004653"/>
    </source>
</evidence>
<evidence type="ECO:0000256" key="10">
    <source>
        <dbReference type="ARBA" id="ARBA00023180"/>
    </source>
</evidence>
<feature type="transmembrane region" description="Helical" evidence="12">
    <location>
        <begin position="29"/>
        <end position="50"/>
    </location>
</feature>
<feature type="compositionally biased region" description="Basic and acidic residues" evidence="11">
    <location>
        <begin position="1027"/>
        <end position="1050"/>
    </location>
</feature>
<evidence type="ECO:0000259" key="13">
    <source>
        <dbReference type="PROSITE" id="PS50156"/>
    </source>
</evidence>
<evidence type="ECO:0000256" key="4">
    <source>
        <dbReference type="ARBA" id="ARBA00022692"/>
    </source>
</evidence>
<evidence type="ECO:0000256" key="12">
    <source>
        <dbReference type="SAM" id="Phobius"/>
    </source>
</evidence>
<keyword evidence="15" id="KW-1185">Reference proteome</keyword>
<dbReference type="PROSITE" id="PS50156">
    <property type="entry name" value="SSD"/>
    <property type="match status" value="1"/>
</dbReference>
<keyword evidence="4 12" id="KW-0812">Transmembrane</keyword>
<evidence type="ECO:0000256" key="11">
    <source>
        <dbReference type="SAM" id="MobiDB-lite"/>
    </source>
</evidence>
<sequence length="1219" mass="134445">MGLSLLAWIRDRSSKFFHRFGIHCATHQIRLILISGLVITSLFYPALGIYTSSSSKLLTTSTHILGHIDLRSLSFFDDDLDSVWSGQDALRIIEDTVARARCGMEETIRIERILLTSPGFESDTGAINHRMLHSVLKLETMLTDHLLLNKFSCLRSPSRRCITLSPLEFWSHDEDILRTDSDLLRTINKNQSITSAGLPLKAPMVFAGRESAEPHGSSIDFAAYLALSYFFHEDDCNGSIGHDAWLTALDSIITPLGDISVKAEEPVLLALEHDPDMKSSQHISLMTSTLYLSYIIFFIYFSGSMRRMDTVHSRVGLCFTGLVEILVSTITSLSVCALFGLRITLVPWGIFPIVIVFVGAENMFRLIDDVVKTPISLPVKERIGLGLSRAGTSNTLKVVSYNAIFGSCSSLTGSSFTPFFVAVLSIDIQRLELDDLLRQDPSLSPSSHTNVISGRPTDKLTVLSKINRAIQKITKGRVAKNVSLMLMLVITATLYYSTLPPHSIHFKDELHTPASRASISRSKARLSSVHSEAYEIWRVLSPNDDLRIHMRIEAPAIVKLDYQFENAKAERRLHKPRWSVRTFRPLWWISKVVVLPIGATLICLYVFLLYLLKGADRLETHRGHNEDNSETVPPPIEGRPSFETFPCAFPTDVGLLASNGNGTILASISSGGEFVLWLAAYRKYIQVDTTDLASVSRSSAQCALTTIAVDDRGAYCAVGTGSGLIMIWSIQGDSVHLVAHHFMDECTAPIVELKLIASDVHPWDQPPTSKKAQTPNVPSNSIPCVFAIYGNGRAVQWLNGIAMHLTPQSCGEVIKATLIHLSDSMYPVICFFFDNGGLEIVDNGQAAFIGGPIFIHAGTSNDRIVDVHACVVRIEGVPHVLVAAVRHSGIITLWDRSTGDCVSTLDDAYGFVNNLKLIPISAKACLQCGEVPLCSFSLVYSVGHVVFVDRGNLARRCSCPISHPLISKKGTLKDMSIGLRSRSGSFVSSFGTEAISRPRSRLSSVSSEKPPDISSFPISAHGMHSRRGSEKDGRRNSDRSDRPSSMHEDISSYDDEQQRLMVPDLLRPACSTSGASVACLWRNFRLIRVTEATCERGGWDIMGSKVVGMRRRPRKRHRPGEEPVRLPKRESQSTLSLSVLDRWEVWIVDPAKLDGLPQASPLSALRLKSTNPDDDDPGEPVRKPIPRLSFTRLSSLAIRGSICLAGFGNTVGMIDFESQ</sequence>
<name>A0A4S4LHR0_9AGAM</name>
<feature type="transmembrane region" description="Helical" evidence="12">
    <location>
        <begin position="586"/>
        <end position="612"/>
    </location>
</feature>
<keyword evidence="10" id="KW-0325">Glycoprotein</keyword>
<dbReference type="OrthoDB" id="6510177at2759"/>
<dbReference type="InterPro" id="IPR036322">
    <property type="entry name" value="WD40_repeat_dom_sf"/>
</dbReference>
<dbReference type="AlphaFoldDB" id="A0A4S4LHR0"/>
<dbReference type="InterPro" id="IPR030225">
    <property type="entry name" value="SCAP"/>
</dbReference>
<reference evidence="14 15" key="1">
    <citation type="submission" date="2019-02" db="EMBL/GenBank/DDBJ databases">
        <title>Genome sequencing of the rare red list fungi Phellinidium pouzarii.</title>
        <authorList>
            <person name="Buettner E."/>
            <person name="Kellner H."/>
        </authorList>
    </citation>
    <scope>NUCLEOTIDE SEQUENCE [LARGE SCALE GENOMIC DNA]</scope>
    <source>
        <strain evidence="14 15">DSM 108285</strain>
    </source>
</reference>
<evidence type="ECO:0000256" key="1">
    <source>
        <dbReference type="ARBA" id="ARBA00004586"/>
    </source>
</evidence>
<feature type="transmembrane region" description="Helical" evidence="12">
    <location>
        <begin position="315"/>
        <end position="340"/>
    </location>
</feature>
<feature type="transmembrane region" description="Helical" evidence="12">
    <location>
        <begin position="283"/>
        <end position="303"/>
    </location>
</feature>
<evidence type="ECO:0000256" key="3">
    <source>
        <dbReference type="ARBA" id="ARBA00022574"/>
    </source>
</evidence>
<dbReference type="GO" id="GO:0032933">
    <property type="term" value="P:SREBP signaling pathway"/>
    <property type="evidence" value="ECO:0007669"/>
    <property type="project" value="InterPro"/>
</dbReference>
<dbReference type="GO" id="GO:0032934">
    <property type="term" value="F:sterol binding"/>
    <property type="evidence" value="ECO:0007669"/>
    <property type="project" value="InterPro"/>
</dbReference>
<evidence type="ECO:0000256" key="6">
    <source>
        <dbReference type="ARBA" id="ARBA00022824"/>
    </source>
</evidence>
<feature type="compositionally biased region" description="Basic residues" evidence="11">
    <location>
        <begin position="1108"/>
        <end position="1118"/>
    </location>
</feature>
<dbReference type="GO" id="GO:0045540">
    <property type="term" value="P:regulation of cholesterol biosynthetic process"/>
    <property type="evidence" value="ECO:0007669"/>
    <property type="project" value="TreeGrafter"/>
</dbReference>